<reference evidence="7" key="1">
    <citation type="submission" date="2022-11" db="EMBL/GenBank/DDBJ databases">
        <title>Marilongibacter aestuarii gen. nov., sp. nov., isolated from tidal flat sediment.</title>
        <authorList>
            <person name="Jiayan W."/>
        </authorList>
    </citation>
    <scope>NUCLEOTIDE SEQUENCE</scope>
    <source>
        <strain evidence="7">Z1-6</strain>
    </source>
</reference>
<dbReference type="InterPro" id="IPR003785">
    <property type="entry name" value="Creatininase/forma_Hydrolase"/>
</dbReference>
<feature type="signal peptide" evidence="6">
    <location>
        <begin position="1"/>
        <end position="19"/>
    </location>
</feature>
<evidence type="ECO:0000256" key="3">
    <source>
        <dbReference type="ARBA" id="ARBA00022801"/>
    </source>
</evidence>
<comment type="similarity">
    <text evidence="5">Belongs to the creatininase superfamily.</text>
</comment>
<evidence type="ECO:0000256" key="6">
    <source>
        <dbReference type="SAM" id="SignalP"/>
    </source>
</evidence>
<dbReference type="PANTHER" id="PTHR35005">
    <property type="entry name" value="3-DEHYDRO-SCYLLO-INOSOSE HYDROLASE"/>
    <property type="match status" value="1"/>
</dbReference>
<evidence type="ECO:0000313" key="7">
    <source>
        <dbReference type="EMBL" id="MCY1720577.1"/>
    </source>
</evidence>
<dbReference type="RefSeq" id="WP_343332911.1">
    <property type="nucleotide sequence ID" value="NZ_JAPOHD010000019.1"/>
</dbReference>
<evidence type="ECO:0000256" key="4">
    <source>
        <dbReference type="ARBA" id="ARBA00022833"/>
    </source>
</evidence>
<dbReference type="AlphaFoldDB" id="A0A9X3F6B5"/>
<feature type="chain" id="PRO_5040806663" evidence="6">
    <location>
        <begin position="20"/>
        <end position="292"/>
    </location>
</feature>
<dbReference type="Proteomes" id="UP001145087">
    <property type="component" value="Unassembled WGS sequence"/>
</dbReference>
<gene>
    <name evidence="7" type="ORF">OU798_09505</name>
</gene>
<keyword evidence="8" id="KW-1185">Reference proteome</keyword>
<keyword evidence="2" id="KW-0479">Metal-binding</keyword>
<dbReference type="SUPFAM" id="SSF102215">
    <property type="entry name" value="Creatininase"/>
    <property type="match status" value="1"/>
</dbReference>
<comment type="cofactor">
    <cofactor evidence="1">
        <name>Zn(2+)</name>
        <dbReference type="ChEBI" id="CHEBI:29105"/>
    </cofactor>
</comment>
<protein>
    <submittedName>
        <fullName evidence="7">Creatininase family protein</fullName>
    </submittedName>
</protein>
<organism evidence="7 8">
    <name type="scientific">Draconibacterium aestuarii</name>
    <dbReference type="NCBI Taxonomy" id="2998507"/>
    <lineage>
        <taxon>Bacteria</taxon>
        <taxon>Pseudomonadati</taxon>
        <taxon>Bacteroidota</taxon>
        <taxon>Bacteroidia</taxon>
        <taxon>Marinilabiliales</taxon>
        <taxon>Prolixibacteraceae</taxon>
        <taxon>Draconibacterium</taxon>
    </lineage>
</organism>
<dbReference type="PANTHER" id="PTHR35005:SF1">
    <property type="entry name" value="2-AMINO-5-FORMYLAMINO-6-RIBOSYLAMINOPYRIMIDIN-4(3H)-ONE 5'-MONOPHOSPHATE DEFORMYLASE"/>
    <property type="match status" value="1"/>
</dbReference>
<dbReference type="GO" id="GO:0016811">
    <property type="term" value="F:hydrolase activity, acting on carbon-nitrogen (but not peptide) bonds, in linear amides"/>
    <property type="evidence" value="ECO:0007669"/>
    <property type="project" value="TreeGrafter"/>
</dbReference>
<keyword evidence="4" id="KW-0862">Zinc</keyword>
<proteinExistence type="inferred from homology"/>
<comment type="caution">
    <text evidence="7">The sequence shown here is derived from an EMBL/GenBank/DDBJ whole genome shotgun (WGS) entry which is preliminary data.</text>
</comment>
<accession>A0A9X3F6B5</accession>
<dbReference type="Gene3D" id="3.40.50.10310">
    <property type="entry name" value="Creatininase"/>
    <property type="match status" value="1"/>
</dbReference>
<evidence type="ECO:0000256" key="1">
    <source>
        <dbReference type="ARBA" id="ARBA00001947"/>
    </source>
</evidence>
<evidence type="ECO:0000313" key="8">
    <source>
        <dbReference type="Proteomes" id="UP001145087"/>
    </source>
</evidence>
<evidence type="ECO:0000256" key="5">
    <source>
        <dbReference type="ARBA" id="ARBA00024029"/>
    </source>
</evidence>
<dbReference type="Pfam" id="PF02633">
    <property type="entry name" value="Creatininase"/>
    <property type="match status" value="1"/>
</dbReference>
<dbReference type="InterPro" id="IPR024087">
    <property type="entry name" value="Creatininase-like_sf"/>
</dbReference>
<dbReference type="GO" id="GO:0046872">
    <property type="term" value="F:metal ion binding"/>
    <property type="evidence" value="ECO:0007669"/>
    <property type="project" value="UniProtKB-KW"/>
</dbReference>
<keyword evidence="3" id="KW-0378">Hydrolase</keyword>
<name>A0A9X3F6B5_9BACT</name>
<sequence length="292" mass="33637">MKPLFSLFALIFIAFTSFAQNFPCRFEELTAPDFIQALEKSSKTCILPIGVMEKHGPHLPLGTDLYMSREYALRAAEQEYTIVFPWYYFSQINEARQQPGTIAYSPELIWKILQETLDELNRNGFEKIIIVNGHGGNNAFLNYFGMAQLSEPRNYSLYWFRPEGRAEIKKKAEELSKVDPYDQHAGNSESSTMLAVQPDLVHIEKAMQQSGEDLERMKHLKYVYSGIWWYASYPNHYGGEASQANANAGELLINEKVEQLVEMIKLVKSDTVVPKLQRQFFEESKNPLRTKQ</sequence>
<keyword evidence="6" id="KW-0732">Signal</keyword>
<dbReference type="GO" id="GO:0009231">
    <property type="term" value="P:riboflavin biosynthetic process"/>
    <property type="evidence" value="ECO:0007669"/>
    <property type="project" value="TreeGrafter"/>
</dbReference>
<dbReference type="EMBL" id="JAPOHD010000019">
    <property type="protein sequence ID" value="MCY1720577.1"/>
    <property type="molecule type" value="Genomic_DNA"/>
</dbReference>
<evidence type="ECO:0000256" key="2">
    <source>
        <dbReference type="ARBA" id="ARBA00022723"/>
    </source>
</evidence>